<protein>
    <submittedName>
        <fullName evidence="1">Unannotated protein</fullName>
    </submittedName>
</protein>
<dbReference type="InterPro" id="IPR011990">
    <property type="entry name" value="TPR-like_helical_dom_sf"/>
</dbReference>
<proteinExistence type="predicted"/>
<name>A0A6J7JH17_9ZZZZ</name>
<dbReference type="InterPro" id="IPR019734">
    <property type="entry name" value="TPR_rpt"/>
</dbReference>
<dbReference type="AlphaFoldDB" id="A0A6J7JH17"/>
<sequence>MRNPPRVDARPRLYLNHDVDFDWLRAVEFGRVTEDQPQDRWTALSDGFAYLADEAGGRTVGFVVEDLPSFDEDAPEHEGIWRGPRFDAPVLGLTDATAGEIVLAARTFFAGRDSINRSIFGMATEVEGEEAVERWRHCLEAGDGMAHFALGYTLLELGRHAEAYRHLRHYTEIAPTGAWNWCWYGRAAEAIGEIAEARTAYARAIELEELEDGEPTDAAERLTALGGD</sequence>
<dbReference type="EMBL" id="CAFBMK010000257">
    <property type="protein sequence ID" value="CAB4942645.1"/>
    <property type="molecule type" value="Genomic_DNA"/>
</dbReference>
<reference evidence="1" key="1">
    <citation type="submission" date="2020-05" db="EMBL/GenBank/DDBJ databases">
        <authorList>
            <person name="Chiriac C."/>
            <person name="Salcher M."/>
            <person name="Ghai R."/>
            <person name="Kavagutti S V."/>
        </authorList>
    </citation>
    <scope>NUCLEOTIDE SEQUENCE</scope>
</reference>
<dbReference type="SUPFAM" id="SSF48452">
    <property type="entry name" value="TPR-like"/>
    <property type="match status" value="1"/>
</dbReference>
<organism evidence="1">
    <name type="scientific">freshwater metagenome</name>
    <dbReference type="NCBI Taxonomy" id="449393"/>
    <lineage>
        <taxon>unclassified sequences</taxon>
        <taxon>metagenomes</taxon>
        <taxon>ecological metagenomes</taxon>
    </lineage>
</organism>
<evidence type="ECO:0000313" key="1">
    <source>
        <dbReference type="EMBL" id="CAB4942645.1"/>
    </source>
</evidence>
<dbReference type="Gene3D" id="1.25.40.10">
    <property type="entry name" value="Tetratricopeptide repeat domain"/>
    <property type="match status" value="1"/>
</dbReference>
<accession>A0A6J7JH17</accession>
<dbReference type="Pfam" id="PF13181">
    <property type="entry name" value="TPR_8"/>
    <property type="match status" value="2"/>
</dbReference>
<gene>
    <name evidence="1" type="ORF">UFOPK3564_03039</name>
</gene>